<dbReference type="GO" id="GO:0005737">
    <property type="term" value="C:cytoplasm"/>
    <property type="evidence" value="ECO:0007669"/>
    <property type="project" value="TreeGrafter"/>
</dbReference>
<evidence type="ECO:0000313" key="2">
    <source>
        <dbReference type="EMBL" id="MPL97269.1"/>
    </source>
</evidence>
<protein>
    <submittedName>
        <fullName evidence="2">Bis(5'-nucleosyl)-tetraphosphatase, symmetrical</fullName>
        <ecNumber evidence="2">3.6.1.41</ecNumber>
    </submittedName>
</protein>
<dbReference type="InterPro" id="IPR029052">
    <property type="entry name" value="Metallo-depent_PP-like"/>
</dbReference>
<organism evidence="2">
    <name type="scientific">bioreactor metagenome</name>
    <dbReference type="NCBI Taxonomy" id="1076179"/>
    <lineage>
        <taxon>unclassified sequences</taxon>
        <taxon>metagenomes</taxon>
        <taxon>ecological metagenomes</taxon>
    </lineage>
</organism>
<dbReference type="EC" id="3.6.1.41" evidence="2"/>
<evidence type="ECO:0000259" key="1">
    <source>
        <dbReference type="Pfam" id="PF00149"/>
    </source>
</evidence>
<dbReference type="InterPro" id="IPR004843">
    <property type="entry name" value="Calcineurin-like_PHP"/>
</dbReference>
<dbReference type="GO" id="GO:0110154">
    <property type="term" value="P:RNA decapping"/>
    <property type="evidence" value="ECO:0007669"/>
    <property type="project" value="TreeGrafter"/>
</dbReference>
<dbReference type="InterPro" id="IPR050126">
    <property type="entry name" value="Ap4A_hydrolase"/>
</dbReference>
<dbReference type="PANTHER" id="PTHR42850:SF4">
    <property type="entry name" value="ZINC-DEPENDENT ENDOPOLYPHOSPHATASE"/>
    <property type="match status" value="1"/>
</dbReference>
<reference evidence="2" key="1">
    <citation type="submission" date="2019-08" db="EMBL/GenBank/DDBJ databases">
        <authorList>
            <person name="Kucharzyk K."/>
            <person name="Murdoch R.W."/>
            <person name="Higgins S."/>
            <person name="Loffler F."/>
        </authorList>
    </citation>
    <scope>NUCLEOTIDE SEQUENCE</scope>
</reference>
<keyword evidence="2" id="KW-0378">Hydrolase</keyword>
<gene>
    <name evidence="2" type="primary">apaH_1</name>
    <name evidence="2" type="ORF">SDC9_43458</name>
</gene>
<comment type="caution">
    <text evidence="2">The sequence shown here is derived from an EMBL/GenBank/DDBJ whole genome shotgun (WGS) entry which is preliminary data.</text>
</comment>
<sequence length="229" mass="26633">MLNTGSTYVMSDIHGNTERFDSVMQKIQLQPEDTLYVLGDVIDRYPDGIRLLRKLMAMPNVRMLLGNHEFMMLDALYYNDDCPKDWWGQNKYLRLWYANGGGITHSYIKHIHKTLRLEIFRYLHALPLNIEVVVNKNQYLLIHGGIDNPAECSDTKEIVWTRLRGYETMPEGKTVVFGHTPTSHYQKAVPMKIWHGNRMIGVDCGSGYPERGRLACLRLDDMREFYSDT</sequence>
<dbReference type="GO" id="GO:0016791">
    <property type="term" value="F:phosphatase activity"/>
    <property type="evidence" value="ECO:0007669"/>
    <property type="project" value="TreeGrafter"/>
</dbReference>
<dbReference type="EMBL" id="VSSQ01000547">
    <property type="protein sequence ID" value="MPL97269.1"/>
    <property type="molecule type" value="Genomic_DNA"/>
</dbReference>
<feature type="domain" description="Calcineurin-like phosphoesterase" evidence="1">
    <location>
        <begin position="8"/>
        <end position="183"/>
    </location>
</feature>
<accession>A0A644W0M8</accession>
<dbReference type="PANTHER" id="PTHR42850">
    <property type="entry name" value="METALLOPHOSPHOESTERASE"/>
    <property type="match status" value="1"/>
</dbReference>
<dbReference type="GO" id="GO:0008803">
    <property type="term" value="F:bis(5'-nucleosyl)-tetraphosphatase (symmetrical) activity"/>
    <property type="evidence" value="ECO:0007669"/>
    <property type="project" value="UniProtKB-EC"/>
</dbReference>
<dbReference type="AlphaFoldDB" id="A0A644W0M8"/>
<proteinExistence type="predicted"/>
<name>A0A644W0M8_9ZZZZ</name>
<dbReference type="CDD" id="cd00144">
    <property type="entry name" value="MPP_PPP_family"/>
    <property type="match status" value="1"/>
</dbReference>
<dbReference type="Pfam" id="PF00149">
    <property type="entry name" value="Metallophos"/>
    <property type="match status" value="1"/>
</dbReference>
<dbReference type="Gene3D" id="3.60.21.10">
    <property type="match status" value="1"/>
</dbReference>
<dbReference type="SUPFAM" id="SSF56300">
    <property type="entry name" value="Metallo-dependent phosphatases"/>
    <property type="match status" value="1"/>
</dbReference>